<sequence>MYGEHEGIGSKGYRVGEYSRIIDMGNDYFRPIMPLYYVMELQQGQVDRRMIISQSFPGSARL</sequence>
<gene>
    <name evidence="1" type="ORF">N2K84_01480</name>
</gene>
<dbReference type="AlphaFoldDB" id="A0AA42C7A3"/>
<accession>A0AA42C7A3</accession>
<organism evidence="1 2">
    <name type="scientific">Gaoshiqia sediminis</name>
    <dbReference type="NCBI Taxonomy" id="2986998"/>
    <lineage>
        <taxon>Bacteria</taxon>
        <taxon>Pseudomonadati</taxon>
        <taxon>Bacteroidota</taxon>
        <taxon>Bacteroidia</taxon>
        <taxon>Marinilabiliales</taxon>
        <taxon>Prolixibacteraceae</taxon>
        <taxon>Gaoshiqia</taxon>
    </lineage>
</organism>
<dbReference type="EMBL" id="JAPAAF010000001">
    <property type="protein sequence ID" value="MCW0481381.1"/>
    <property type="molecule type" value="Genomic_DNA"/>
</dbReference>
<proteinExistence type="predicted"/>
<evidence type="ECO:0000313" key="2">
    <source>
        <dbReference type="Proteomes" id="UP001163821"/>
    </source>
</evidence>
<keyword evidence="2" id="KW-1185">Reference proteome</keyword>
<reference evidence="1" key="1">
    <citation type="submission" date="2022-10" db="EMBL/GenBank/DDBJ databases">
        <title>Gaoshiqiia sediminis gen. nov., sp. nov., isolated from coastal sediment.</title>
        <authorList>
            <person name="Yu W.X."/>
            <person name="Mu D.S."/>
            <person name="Du J.Z."/>
            <person name="Liang Y.Q."/>
        </authorList>
    </citation>
    <scope>NUCLEOTIDE SEQUENCE</scope>
    <source>
        <strain evidence="1">A06</strain>
    </source>
</reference>
<name>A0AA42C7A3_9BACT</name>
<dbReference type="Proteomes" id="UP001163821">
    <property type="component" value="Unassembled WGS sequence"/>
</dbReference>
<protein>
    <submittedName>
        <fullName evidence="1">Uncharacterized protein</fullName>
    </submittedName>
</protein>
<evidence type="ECO:0000313" key="1">
    <source>
        <dbReference type="EMBL" id="MCW0481381.1"/>
    </source>
</evidence>
<comment type="caution">
    <text evidence="1">The sequence shown here is derived from an EMBL/GenBank/DDBJ whole genome shotgun (WGS) entry which is preliminary data.</text>
</comment>